<gene>
    <name evidence="1" type="ORF">JKP88DRAFT_274015</name>
</gene>
<protein>
    <submittedName>
        <fullName evidence="1">Uncharacterized protein</fullName>
    </submittedName>
</protein>
<comment type="caution">
    <text evidence="1">The sequence shown here is derived from an EMBL/GenBank/DDBJ whole genome shotgun (WGS) entry which is preliminary data.</text>
</comment>
<organism evidence="1 2">
    <name type="scientific">Tribonema minus</name>
    <dbReference type="NCBI Taxonomy" id="303371"/>
    <lineage>
        <taxon>Eukaryota</taxon>
        <taxon>Sar</taxon>
        <taxon>Stramenopiles</taxon>
        <taxon>Ochrophyta</taxon>
        <taxon>PX clade</taxon>
        <taxon>Xanthophyceae</taxon>
        <taxon>Tribonematales</taxon>
        <taxon>Tribonemataceae</taxon>
        <taxon>Tribonema</taxon>
    </lineage>
</organism>
<name>A0A836C9P3_9STRA</name>
<dbReference type="AlphaFoldDB" id="A0A836C9P3"/>
<reference evidence="1" key="1">
    <citation type="submission" date="2021-02" db="EMBL/GenBank/DDBJ databases">
        <title>First Annotated Genome of the Yellow-green Alga Tribonema minus.</title>
        <authorList>
            <person name="Mahan K.M."/>
        </authorList>
    </citation>
    <scope>NUCLEOTIDE SEQUENCE</scope>
    <source>
        <strain evidence="1">UTEX B ZZ1240</strain>
    </source>
</reference>
<evidence type="ECO:0000313" key="2">
    <source>
        <dbReference type="Proteomes" id="UP000664859"/>
    </source>
</evidence>
<keyword evidence="2" id="KW-1185">Reference proteome</keyword>
<sequence length="193" mass="21094">MKKIGALLLDCGQTDCISTVTGLKPTNTRILTQKICTNILPVGLKSITSPMQLAEERRLAWLAQCQWTECVFRSGKAPPPEPPPLRAYQEDEAADDKNILCPACEGTLKKSKAAEVLLLYMSVKGAPHNMRAGRTTCLPDAADITDTKCGNVQCEKMIAKGEPRAALRGGTLLKIFIAAITDTEKELRKKRKL</sequence>
<dbReference type="Proteomes" id="UP000664859">
    <property type="component" value="Unassembled WGS sequence"/>
</dbReference>
<evidence type="ECO:0000313" key="1">
    <source>
        <dbReference type="EMBL" id="KAG5177372.1"/>
    </source>
</evidence>
<dbReference type="EMBL" id="JAFCMP010000525">
    <property type="protein sequence ID" value="KAG5177372.1"/>
    <property type="molecule type" value="Genomic_DNA"/>
</dbReference>
<proteinExistence type="predicted"/>
<accession>A0A836C9P3</accession>